<name>A0AAV7G742_DENCH</name>
<sequence>MSLWRIEMRVTHTIDVFRILHDVCNILSYDFICPSLEYSDAGRKGNGFCAVYISQLCQGSSTGCALCNFPNYY</sequence>
<keyword evidence="2" id="KW-1185">Reference proteome</keyword>
<dbReference type="Proteomes" id="UP000775213">
    <property type="component" value="Unassembled WGS sequence"/>
</dbReference>
<evidence type="ECO:0000313" key="1">
    <source>
        <dbReference type="EMBL" id="KAH0451173.1"/>
    </source>
</evidence>
<protein>
    <submittedName>
        <fullName evidence="1">Uncharacterized protein</fullName>
    </submittedName>
</protein>
<dbReference type="EMBL" id="JAGFBR010000017">
    <property type="protein sequence ID" value="KAH0451173.1"/>
    <property type="molecule type" value="Genomic_DNA"/>
</dbReference>
<reference evidence="1 2" key="1">
    <citation type="journal article" date="2021" name="Hortic Res">
        <title>Chromosome-scale assembly of the Dendrobium chrysotoxum genome enhances the understanding of orchid evolution.</title>
        <authorList>
            <person name="Zhang Y."/>
            <person name="Zhang G.Q."/>
            <person name="Zhang D."/>
            <person name="Liu X.D."/>
            <person name="Xu X.Y."/>
            <person name="Sun W.H."/>
            <person name="Yu X."/>
            <person name="Zhu X."/>
            <person name="Wang Z.W."/>
            <person name="Zhao X."/>
            <person name="Zhong W.Y."/>
            <person name="Chen H."/>
            <person name="Yin W.L."/>
            <person name="Huang T."/>
            <person name="Niu S.C."/>
            <person name="Liu Z.J."/>
        </authorList>
    </citation>
    <scope>NUCLEOTIDE SEQUENCE [LARGE SCALE GENOMIC DNA]</scope>
    <source>
        <strain evidence="1">Lindl</strain>
    </source>
</reference>
<evidence type="ECO:0000313" key="2">
    <source>
        <dbReference type="Proteomes" id="UP000775213"/>
    </source>
</evidence>
<accession>A0AAV7G742</accession>
<comment type="caution">
    <text evidence="1">The sequence shown here is derived from an EMBL/GenBank/DDBJ whole genome shotgun (WGS) entry which is preliminary data.</text>
</comment>
<organism evidence="1 2">
    <name type="scientific">Dendrobium chrysotoxum</name>
    <name type="common">Orchid</name>
    <dbReference type="NCBI Taxonomy" id="161865"/>
    <lineage>
        <taxon>Eukaryota</taxon>
        <taxon>Viridiplantae</taxon>
        <taxon>Streptophyta</taxon>
        <taxon>Embryophyta</taxon>
        <taxon>Tracheophyta</taxon>
        <taxon>Spermatophyta</taxon>
        <taxon>Magnoliopsida</taxon>
        <taxon>Liliopsida</taxon>
        <taxon>Asparagales</taxon>
        <taxon>Orchidaceae</taxon>
        <taxon>Epidendroideae</taxon>
        <taxon>Malaxideae</taxon>
        <taxon>Dendrobiinae</taxon>
        <taxon>Dendrobium</taxon>
    </lineage>
</organism>
<dbReference type="AlphaFoldDB" id="A0AAV7G742"/>
<gene>
    <name evidence="1" type="ORF">IEQ34_018472</name>
</gene>
<proteinExistence type="predicted"/>